<dbReference type="AlphaFoldDB" id="A0A9W7AHN6"/>
<reference evidence="2" key="1">
    <citation type="submission" date="2022-07" db="EMBL/GenBank/DDBJ databases">
        <title>Genome analysis of Parmales, a sister group of diatoms, reveals the evolutionary specialization of diatoms from phago-mixotrophs to photoautotrophs.</title>
        <authorList>
            <person name="Ban H."/>
            <person name="Sato S."/>
            <person name="Yoshikawa S."/>
            <person name="Kazumasa Y."/>
            <person name="Nakamura Y."/>
            <person name="Ichinomiya M."/>
            <person name="Saitoh K."/>
            <person name="Sato N."/>
            <person name="Blanc-Mathieu R."/>
            <person name="Endo H."/>
            <person name="Kuwata A."/>
            <person name="Ogata H."/>
        </authorList>
    </citation>
    <scope>NUCLEOTIDE SEQUENCE</scope>
</reference>
<dbReference type="Pfam" id="PF14323">
    <property type="entry name" value="GxGYxYP_C"/>
    <property type="match status" value="1"/>
</dbReference>
<protein>
    <recommendedName>
        <fullName evidence="1">GxGYxYP putative glycoside hydrolase C-terminal domain-containing protein</fullName>
    </recommendedName>
</protein>
<dbReference type="InterPro" id="IPR025832">
    <property type="entry name" value="GxGYxYP_C"/>
</dbReference>
<feature type="domain" description="GxGYxYP putative glycoside hydrolase C-terminal" evidence="1">
    <location>
        <begin position="314"/>
        <end position="553"/>
    </location>
</feature>
<dbReference type="OrthoDB" id="414388at2759"/>
<dbReference type="PANTHER" id="PTHR37321:SF1">
    <property type="entry name" value="EXPORTED PROTEIN"/>
    <property type="match status" value="1"/>
</dbReference>
<evidence type="ECO:0000259" key="1">
    <source>
        <dbReference type="Pfam" id="PF14323"/>
    </source>
</evidence>
<comment type="caution">
    <text evidence="2">The sequence shown here is derived from an EMBL/GenBank/DDBJ whole genome shotgun (WGS) entry which is preliminary data.</text>
</comment>
<dbReference type="EMBL" id="BRXZ01001394">
    <property type="protein sequence ID" value="GMH70125.1"/>
    <property type="molecule type" value="Genomic_DNA"/>
</dbReference>
<evidence type="ECO:0000313" key="3">
    <source>
        <dbReference type="Proteomes" id="UP001165082"/>
    </source>
</evidence>
<dbReference type="InterPro" id="IPR038410">
    <property type="entry name" value="GxGYxYP_C_sf"/>
</dbReference>
<name>A0A9W7AHN6_9STRA</name>
<keyword evidence="3" id="KW-1185">Reference proteome</keyword>
<dbReference type="Proteomes" id="UP001165082">
    <property type="component" value="Unassembled WGS sequence"/>
</dbReference>
<gene>
    <name evidence="2" type="ORF">TrRE_jg9125</name>
</gene>
<accession>A0A9W7AHN6</accession>
<dbReference type="Gene3D" id="3.20.20.490">
    <property type="entry name" value="GxGYxYP glycoside hydrolase, C-terminal domain"/>
    <property type="match status" value="1"/>
</dbReference>
<organism evidence="2 3">
    <name type="scientific">Triparma retinervis</name>
    <dbReference type="NCBI Taxonomy" id="2557542"/>
    <lineage>
        <taxon>Eukaryota</taxon>
        <taxon>Sar</taxon>
        <taxon>Stramenopiles</taxon>
        <taxon>Ochrophyta</taxon>
        <taxon>Bolidophyceae</taxon>
        <taxon>Parmales</taxon>
        <taxon>Triparmaceae</taxon>
        <taxon>Triparma</taxon>
    </lineage>
</organism>
<dbReference type="PANTHER" id="PTHR37321">
    <property type="entry name" value="EXPORTED PROTEIN-RELATED"/>
    <property type="match status" value="1"/>
</dbReference>
<evidence type="ECO:0000313" key="2">
    <source>
        <dbReference type="EMBL" id="GMH70125.1"/>
    </source>
</evidence>
<sequence length="559" mass="62418">MSLLAELGGNGAAQTIPFPTSNSPVYLENYGGMGLGYKVAAQTCIGLFSRDDVSVEGFEGGVWTNKDLYDDMWLAIIEGMAPAKNKKGGEELLDACLGSFNSYISFDMERDKELLPEIVTLAAVTDSIPIDTSDPDLAELVDFSTLSKAYEIGVDWADFTPLEATEFLFENYANATTGLAKLNPGYENKNNLPNLHPRITNEMDASLVDYIVKMKLFTFFLVDGCIPGTKEYRLMSKMAKSDIWPKPLAVWGYDNSQNLGGSLFEAETNCNREHNMGQIASAGSNNLGFLSSKPAITEPIDLPPPPQVTYDKEKTFVSLVVGDGDNLSIVKGRNLPWALARLAQCRNKECPPFTWTMSPHLLYSAPDMMQFFIDLAQTTKSDTFMLPPSGDLYSYPGMMDDENRKKYVELMEEDFKLLSCRTSVHWEWFYGWKKALSDYFPMFTSVEGARGFFLTNVPYPIPMPFIFGRQEYKIIGENVVLFKPREWRGIDGSSHQALSVENMAKNINNLEKGTVTHVYLTSDGDNSIDSFYILADQLDDHVVLVNSDNLVDLALQRGH</sequence>
<proteinExistence type="predicted"/>